<dbReference type="GO" id="GO:0050821">
    <property type="term" value="P:protein stabilization"/>
    <property type="evidence" value="ECO:0007669"/>
    <property type="project" value="TreeGrafter"/>
</dbReference>
<comment type="caution">
    <text evidence="6">The sequence shown here is derived from an EMBL/GenBank/DDBJ whole genome shotgun (WGS) entry which is preliminary data.</text>
</comment>
<dbReference type="Pfam" id="PF05180">
    <property type="entry name" value="zf-DNL"/>
    <property type="match status" value="1"/>
</dbReference>
<dbReference type="PROSITE" id="PS51501">
    <property type="entry name" value="ZF_DNL"/>
    <property type="match status" value="1"/>
</dbReference>
<dbReference type="AlphaFoldDB" id="A0A8X6TTC6"/>
<keyword evidence="7" id="KW-1185">Reference proteome</keyword>
<evidence type="ECO:0000256" key="4">
    <source>
        <dbReference type="PROSITE-ProRule" id="PRU00834"/>
    </source>
</evidence>
<proteinExistence type="predicted"/>
<accession>A0A8X6TTC6</accession>
<dbReference type="GO" id="GO:0008270">
    <property type="term" value="F:zinc ion binding"/>
    <property type="evidence" value="ECO:0007669"/>
    <property type="project" value="UniProtKB-KW"/>
</dbReference>
<protein>
    <submittedName>
        <fullName evidence="6">DNL-type zinc finger protein</fullName>
    </submittedName>
</protein>
<dbReference type="Proteomes" id="UP000887013">
    <property type="component" value="Unassembled WGS sequence"/>
</dbReference>
<dbReference type="InterPro" id="IPR024158">
    <property type="entry name" value="Mt_import_TIM15"/>
</dbReference>
<dbReference type="OrthoDB" id="512667at2759"/>
<keyword evidence="3" id="KW-0862">Zinc</keyword>
<evidence type="ECO:0000313" key="6">
    <source>
        <dbReference type="EMBL" id="GFT44951.1"/>
    </source>
</evidence>
<dbReference type="GO" id="GO:0051087">
    <property type="term" value="F:protein-folding chaperone binding"/>
    <property type="evidence" value="ECO:0007669"/>
    <property type="project" value="TreeGrafter"/>
</dbReference>
<evidence type="ECO:0000313" key="7">
    <source>
        <dbReference type="Proteomes" id="UP000887013"/>
    </source>
</evidence>
<feature type="domain" description="DNL-type" evidence="5">
    <location>
        <begin position="71"/>
        <end position="155"/>
    </location>
</feature>
<keyword evidence="1" id="KW-0479">Metal-binding</keyword>
<evidence type="ECO:0000256" key="1">
    <source>
        <dbReference type="ARBA" id="ARBA00022723"/>
    </source>
</evidence>
<dbReference type="GO" id="GO:0005739">
    <property type="term" value="C:mitochondrion"/>
    <property type="evidence" value="ECO:0007669"/>
    <property type="project" value="TreeGrafter"/>
</dbReference>
<sequence length="155" mass="17964">MLRFNLVLRQMFTVFNKRLYVFRPCNYIQPIFHNKLFKIESQYSVNISRQCSNTAYEHHSDSSVTSGAVGKIQPKLFLAFTCKICKTRIEKNISKSAYTKGVVIVTCDGCNENHLIADNLGWFPNLKAMRNIEDFMEAQGEKVKRTIDDEDKIKE</sequence>
<evidence type="ECO:0000256" key="3">
    <source>
        <dbReference type="ARBA" id="ARBA00022833"/>
    </source>
</evidence>
<dbReference type="GO" id="GO:0006457">
    <property type="term" value="P:protein folding"/>
    <property type="evidence" value="ECO:0007669"/>
    <property type="project" value="TreeGrafter"/>
</dbReference>
<dbReference type="EMBL" id="BMAW01015652">
    <property type="protein sequence ID" value="GFT44951.1"/>
    <property type="molecule type" value="Genomic_DNA"/>
</dbReference>
<dbReference type="InterPro" id="IPR007853">
    <property type="entry name" value="Znf_DNL-typ"/>
</dbReference>
<reference evidence="6" key="1">
    <citation type="submission" date="2020-08" db="EMBL/GenBank/DDBJ databases">
        <title>Multicomponent nature underlies the extraordinary mechanical properties of spider dragline silk.</title>
        <authorList>
            <person name="Kono N."/>
            <person name="Nakamura H."/>
            <person name="Mori M."/>
            <person name="Yoshida Y."/>
            <person name="Ohtoshi R."/>
            <person name="Malay A.D."/>
            <person name="Moran D.A.P."/>
            <person name="Tomita M."/>
            <person name="Numata K."/>
            <person name="Arakawa K."/>
        </authorList>
    </citation>
    <scope>NUCLEOTIDE SEQUENCE</scope>
</reference>
<organism evidence="6 7">
    <name type="scientific">Nephila pilipes</name>
    <name type="common">Giant wood spider</name>
    <name type="synonym">Nephila maculata</name>
    <dbReference type="NCBI Taxonomy" id="299642"/>
    <lineage>
        <taxon>Eukaryota</taxon>
        <taxon>Metazoa</taxon>
        <taxon>Ecdysozoa</taxon>
        <taxon>Arthropoda</taxon>
        <taxon>Chelicerata</taxon>
        <taxon>Arachnida</taxon>
        <taxon>Araneae</taxon>
        <taxon>Araneomorphae</taxon>
        <taxon>Entelegynae</taxon>
        <taxon>Araneoidea</taxon>
        <taxon>Nephilidae</taxon>
        <taxon>Nephila</taxon>
    </lineage>
</organism>
<name>A0A8X6TTC6_NEPPI</name>
<gene>
    <name evidence="6" type="primary">Dnlz</name>
    <name evidence="6" type="ORF">NPIL_415801</name>
</gene>
<dbReference type="GO" id="GO:0030150">
    <property type="term" value="P:protein import into mitochondrial matrix"/>
    <property type="evidence" value="ECO:0007669"/>
    <property type="project" value="TreeGrafter"/>
</dbReference>
<dbReference type="PANTHER" id="PTHR20922:SF13">
    <property type="entry name" value="DNL-TYPE ZINC FINGER PROTEIN"/>
    <property type="match status" value="1"/>
</dbReference>
<evidence type="ECO:0000259" key="5">
    <source>
        <dbReference type="PROSITE" id="PS51501"/>
    </source>
</evidence>
<dbReference type="PANTHER" id="PTHR20922">
    <property type="entry name" value="DNL-TYPE ZINC FINGER PROTEIN"/>
    <property type="match status" value="1"/>
</dbReference>
<keyword evidence="2 4" id="KW-0863">Zinc-finger</keyword>
<evidence type="ECO:0000256" key="2">
    <source>
        <dbReference type="ARBA" id="ARBA00022771"/>
    </source>
</evidence>